<evidence type="ECO:0000256" key="1">
    <source>
        <dbReference type="SAM" id="Phobius"/>
    </source>
</evidence>
<dbReference type="InterPro" id="IPR054786">
    <property type="entry name" value="MYPU_1760-like"/>
</dbReference>
<dbReference type="NCBIfam" id="NF045830">
    <property type="entry name" value="MYPU_1760_HExxH"/>
    <property type="match status" value="1"/>
</dbReference>
<comment type="caution">
    <text evidence="2">The sequence shown here is derived from an EMBL/GenBank/DDBJ whole genome shotgun (WGS) entry which is preliminary data.</text>
</comment>
<accession>A0A4R6IB18</accession>
<keyword evidence="3" id="KW-1185">Reference proteome</keyword>
<reference evidence="2 3" key="1">
    <citation type="submission" date="2019-03" db="EMBL/GenBank/DDBJ databases">
        <title>Genomic Encyclopedia of Archaeal and Bacterial Type Strains, Phase II (KMG-II): from individual species to whole genera.</title>
        <authorList>
            <person name="Goeker M."/>
        </authorList>
    </citation>
    <scope>NUCLEOTIDE SEQUENCE [LARGE SCALE GENOMIC DNA]</scope>
    <source>
        <strain evidence="2 3">ATCC 700618</strain>
    </source>
</reference>
<dbReference type="Proteomes" id="UP000295518">
    <property type="component" value="Unassembled WGS sequence"/>
</dbReference>
<feature type="transmembrane region" description="Helical" evidence="1">
    <location>
        <begin position="12"/>
        <end position="39"/>
    </location>
</feature>
<organism evidence="2 3">
    <name type="scientific">Mycoplasma testudineum</name>
    <dbReference type="NCBI Taxonomy" id="244584"/>
    <lineage>
        <taxon>Bacteria</taxon>
        <taxon>Bacillati</taxon>
        <taxon>Mycoplasmatota</taxon>
        <taxon>Mollicutes</taxon>
        <taxon>Mycoplasmataceae</taxon>
        <taxon>Mycoplasma</taxon>
    </lineage>
</organism>
<evidence type="ECO:0000313" key="3">
    <source>
        <dbReference type="Proteomes" id="UP000295518"/>
    </source>
</evidence>
<keyword evidence="1" id="KW-0472">Membrane</keyword>
<evidence type="ECO:0000313" key="2">
    <source>
        <dbReference type="EMBL" id="TDO19112.1"/>
    </source>
</evidence>
<sequence length="674" mass="76246">MERNNKKGKSKLFSFLVASSSIVLGASFVGAGAVVALYFTTDIFKQRAPQLVDQTNNGKLVSYAPENSVSVSWSANSSLGAQNDVNKTWIIYDSFSSQVRYPDNTTKDVHFFSEKELEKLHHIILDRLDYGPEIYDLKRISFNNTDILEADVNGQYIPSTHEIFISVKNYIALELNFEQKVDAVLPTIYHEYFHHFANSYLQNENVNLNKTDGLTPTLLDSINVSGNDVSSNKVQWNSNFINKFQSSLSYTNTAANGNLILSGNISFTCLCGFASASHLYRMANDVNYSNDLIATNNMRLVASPSNLTSNNDSVLYRASQLAYYYSQSELVPREYQKMAYVPIYNSQNFGNTTQNAYGTRIGASNIASDTYFEDWGRSTYIFRNANNEMLFNRNQNITNPELTYFAANNVFGGTLTTEQGTYAFEDRYNDLYEAYLDALGYTNEINQVYFLNNSTVFKNATTKSLSPSNFEEDNFYKLRFSGYLTREKANKYKGLVLSNNGSYVVYPMQYINHNATNSTIKASDQQLLPNSDNLLKLGDLTFRTKNSPTALTKNVSPLSSNYLNNKDNVNSTISDSQISTSDFVAYITDINAVPKSLNRSVLYFWDDKNENNSVEPDELFAPEMNNKSRLISSYRRTFDNFLGAFRTGLSNYNPVFFKIDFNSFGTSQIILSKY</sequence>
<dbReference type="AlphaFoldDB" id="A0A4R6IB18"/>
<keyword evidence="1" id="KW-1133">Transmembrane helix</keyword>
<dbReference type="OrthoDB" id="393673at2"/>
<protein>
    <submittedName>
        <fullName evidence="2">Uncharacterized protein</fullName>
    </submittedName>
</protein>
<dbReference type="RefSeq" id="WP_094254929.1">
    <property type="nucleotide sequence ID" value="NZ_NNCE01000007.1"/>
</dbReference>
<dbReference type="EMBL" id="SNWN01000015">
    <property type="protein sequence ID" value="TDO19112.1"/>
    <property type="molecule type" value="Genomic_DNA"/>
</dbReference>
<keyword evidence="1" id="KW-0812">Transmembrane</keyword>
<name>A0A4R6IB18_9MOLU</name>
<proteinExistence type="predicted"/>
<gene>
    <name evidence="2" type="ORF">EI74_0756</name>
</gene>